<keyword evidence="2" id="KW-1185">Reference proteome</keyword>
<protein>
    <recommendedName>
        <fullName evidence="3">ATPase</fullName>
    </recommendedName>
</protein>
<dbReference type="Pfam" id="PF13589">
    <property type="entry name" value="HATPase_c_3"/>
    <property type="match status" value="1"/>
</dbReference>
<comment type="caution">
    <text evidence="1">The sequence shown here is derived from an EMBL/GenBank/DDBJ whole genome shotgun (WGS) entry which is preliminary data.</text>
</comment>
<dbReference type="InterPro" id="IPR036890">
    <property type="entry name" value="HATPase_C_sf"/>
</dbReference>
<reference evidence="2" key="1">
    <citation type="journal article" date="2019" name="Int. J. Syst. Evol. Microbiol.">
        <title>The Global Catalogue of Microorganisms (GCM) 10K type strain sequencing project: providing services to taxonomists for standard genome sequencing and annotation.</title>
        <authorList>
            <consortium name="The Broad Institute Genomics Platform"/>
            <consortium name="The Broad Institute Genome Sequencing Center for Infectious Disease"/>
            <person name="Wu L."/>
            <person name="Ma J."/>
        </authorList>
    </citation>
    <scope>NUCLEOTIDE SEQUENCE [LARGE SCALE GENOMIC DNA]</scope>
    <source>
        <strain evidence="2">JCM 17027</strain>
    </source>
</reference>
<evidence type="ECO:0000313" key="2">
    <source>
        <dbReference type="Proteomes" id="UP001500034"/>
    </source>
</evidence>
<dbReference type="Proteomes" id="UP001500034">
    <property type="component" value="Unassembled WGS sequence"/>
</dbReference>
<proteinExistence type="predicted"/>
<evidence type="ECO:0008006" key="3">
    <source>
        <dbReference type="Google" id="ProtNLM"/>
    </source>
</evidence>
<dbReference type="Gene3D" id="3.30.565.10">
    <property type="entry name" value="Histidine kinase-like ATPase, C-terminal domain"/>
    <property type="match status" value="1"/>
</dbReference>
<gene>
    <name evidence="1" type="ORF">GCM10022384_23460</name>
</gene>
<name>A0ABP7PVA6_9ACTN</name>
<organism evidence="1 2">
    <name type="scientific">Streptomyces marokkonensis</name>
    <dbReference type="NCBI Taxonomy" id="324855"/>
    <lineage>
        <taxon>Bacteria</taxon>
        <taxon>Bacillati</taxon>
        <taxon>Actinomycetota</taxon>
        <taxon>Actinomycetes</taxon>
        <taxon>Kitasatosporales</taxon>
        <taxon>Streptomycetaceae</taxon>
        <taxon>Streptomyces</taxon>
    </lineage>
</organism>
<accession>A0ABP7PVA6</accession>
<evidence type="ECO:0000313" key="1">
    <source>
        <dbReference type="EMBL" id="GAA3971920.1"/>
    </source>
</evidence>
<dbReference type="SUPFAM" id="SSF55874">
    <property type="entry name" value="ATPase domain of HSP90 chaperone/DNA topoisomerase II/histidine kinase"/>
    <property type="match status" value="1"/>
</dbReference>
<sequence length="510" mass="56689">MKTDWQFDVPTAGSKFLPPDARYMEALSSQGYAFEVAIADLVDNSIDAGAKDVVIHFLRDGDQLVSLLVVDDGKGMTDDGLDVAMTVGGRRDYADDALGMFGTGLKSASLSHASAVTVVSTTKRTRATGRRWLMERAVSGFQCDIVDPSYAQALLDRYAGRPITWQGTVVRWDGVKDFPKHGGGGQTDRYVQRTINKLGLHLGLHLHRFLSQDDFNITIAVEDVRTSTVYLAFGVEPLDPFGYPVSGDPEYPRTFLAPVPSVGDVRLEAHIWTPRSTVDEYKAVGSVIERQGFYFYRHDRLVQAGGWNNFRQPEQRLSLARVSVDLPDVANDVFGLTVKKSEVQASSEFTSALEKATDAEGRTFLDYLAAADAVHREARRRTSTTRRAVIPPGRGFDPGLREAIAEELPLIPHEEPIAVRWQKLDNGLFFDIDRENRTMVLNQQYRTAILGGRRGGLNDVPLLKALMWLVLHQVFEKEYSGSREKDNLQLWQSILVAAARAEAQRGGDDE</sequence>
<dbReference type="EMBL" id="BAABCQ010000034">
    <property type="protein sequence ID" value="GAA3971920.1"/>
    <property type="molecule type" value="Genomic_DNA"/>
</dbReference>
<dbReference type="RefSeq" id="WP_345591675.1">
    <property type="nucleotide sequence ID" value="NZ_BAABCQ010000034.1"/>
</dbReference>